<feature type="domain" description="Acyl-CoA dehydrogenase/oxidase C-terminal" evidence="5">
    <location>
        <begin position="233"/>
        <end position="356"/>
    </location>
</feature>
<organism evidence="7">
    <name type="scientific">hydrocarbon metagenome</name>
    <dbReference type="NCBI Taxonomy" id="938273"/>
    <lineage>
        <taxon>unclassified sequences</taxon>
        <taxon>metagenomes</taxon>
        <taxon>ecological metagenomes</taxon>
    </lineage>
</organism>
<dbReference type="PANTHER" id="PTHR43884:SF12">
    <property type="entry name" value="ISOVALERYL-COA DEHYDROGENASE, MITOCHONDRIAL-RELATED"/>
    <property type="match status" value="1"/>
</dbReference>
<evidence type="ECO:0000259" key="6">
    <source>
        <dbReference type="Pfam" id="PF02771"/>
    </source>
</evidence>
<evidence type="ECO:0000313" key="7">
    <source>
        <dbReference type="EMBL" id="KUG23223.1"/>
    </source>
</evidence>
<evidence type="ECO:0000259" key="5">
    <source>
        <dbReference type="Pfam" id="PF00441"/>
    </source>
</evidence>
<dbReference type="InterPro" id="IPR009075">
    <property type="entry name" value="AcylCo_DH/oxidase_C"/>
</dbReference>
<dbReference type="PANTHER" id="PTHR43884">
    <property type="entry name" value="ACYL-COA DEHYDROGENASE"/>
    <property type="match status" value="1"/>
</dbReference>
<evidence type="ECO:0000256" key="3">
    <source>
        <dbReference type="ARBA" id="ARBA00022630"/>
    </source>
</evidence>
<dbReference type="Gene3D" id="1.20.140.10">
    <property type="entry name" value="Butyryl-CoA Dehydrogenase, subunit A, domain 3"/>
    <property type="match status" value="1"/>
</dbReference>
<dbReference type="InterPro" id="IPR046373">
    <property type="entry name" value="Acyl-CoA_Oxase/DH_mid-dom_sf"/>
</dbReference>
<dbReference type="GO" id="GO:0050660">
    <property type="term" value="F:flavin adenine dinucleotide binding"/>
    <property type="evidence" value="ECO:0007669"/>
    <property type="project" value="InterPro"/>
</dbReference>
<reference evidence="7" key="1">
    <citation type="journal article" date="2015" name="Proc. Natl. Acad. Sci. U.S.A.">
        <title>Networks of energetic and metabolic interactions define dynamics in microbial communities.</title>
        <authorList>
            <person name="Embree M."/>
            <person name="Liu J.K."/>
            <person name="Al-Bassam M.M."/>
            <person name="Zengler K."/>
        </authorList>
    </citation>
    <scope>NUCLEOTIDE SEQUENCE</scope>
</reference>
<comment type="cofactor">
    <cofactor evidence="1">
        <name>FAD</name>
        <dbReference type="ChEBI" id="CHEBI:57692"/>
    </cofactor>
</comment>
<sequence>MLATIKCELKSFEDLAHSFATKELAANRETNDRYPFGPFFDSTVAKAYDVGLLGTILPEECGGIGQGMNALCIILDNISAADASLGGIIFTNALSQEIMLSAGCKNLLTGITGQATDAKSALIACPAFCNPAETQTRLTAVKNKGSYILNGTVEYVVLGGHAGHALVPARIKEQKGFAFFLINLADKGITKSSPIFSLGLHACPAVDLTLAGVSGTLIGAEQEGPKYFDQASDRMHAAVAAIQCGIMKGSFQEALAYSQERQQGGWEIINWSGLRMLLAQMAMQVKIAEMVVSEAALAVEQQEPEWNICTRAAALHLSEQACKLTTDGIQILGGYGYMKDYGQEKRFRDAKQVQALLGLAPMRKLGLISSLIKK</sequence>
<comment type="caution">
    <text evidence="7">The sequence shown here is derived from an EMBL/GenBank/DDBJ whole genome shotgun (WGS) entry which is preliminary data.</text>
</comment>
<dbReference type="SUPFAM" id="SSF47203">
    <property type="entry name" value="Acyl-CoA dehydrogenase C-terminal domain-like"/>
    <property type="match status" value="1"/>
</dbReference>
<dbReference type="Gene3D" id="2.40.110.10">
    <property type="entry name" value="Butyryl-CoA Dehydrogenase, subunit A, domain 2"/>
    <property type="match status" value="1"/>
</dbReference>
<dbReference type="InterPro" id="IPR036250">
    <property type="entry name" value="AcylCo_DH-like_C"/>
</dbReference>
<dbReference type="InterPro" id="IPR013786">
    <property type="entry name" value="AcylCoA_DH/ox_N"/>
</dbReference>
<protein>
    <submittedName>
        <fullName evidence="7">Acyl-coa dehydrogenase, short-chain specific</fullName>
        <ecNumber evidence="7">1.3.8.1</ecNumber>
    </submittedName>
</protein>
<evidence type="ECO:0000256" key="2">
    <source>
        <dbReference type="ARBA" id="ARBA00009347"/>
    </source>
</evidence>
<dbReference type="Pfam" id="PF02771">
    <property type="entry name" value="Acyl-CoA_dh_N"/>
    <property type="match status" value="1"/>
</dbReference>
<evidence type="ECO:0000256" key="1">
    <source>
        <dbReference type="ARBA" id="ARBA00001974"/>
    </source>
</evidence>
<feature type="domain" description="Acyl-CoA dehydrogenase/oxidase N-terminal" evidence="6">
    <location>
        <begin position="9"/>
        <end position="98"/>
    </location>
</feature>
<accession>A0A0W8FQP9</accession>
<keyword evidence="7" id="KW-0560">Oxidoreductase</keyword>
<keyword evidence="4" id="KW-0274">FAD</keyword>
<dbReference type="EMBL" id="LNQE01000915">
    <property type="protein sequence ID" value="KUG23223.1"/>
    <property type="molecule type" value="Genomic_DNA"/>
</dbReference>
<dbReference type="InterPro" id="IPR006089">
    <property type="entry name" value="Acyl-CoA_DH_CS"/>
</dbReference>
<dbReference type="EC" id="1.3.8.1" evidence="7"/>
<gene>
    <name evidence="7" type="ORF">ASZ90_006983</name>
</gene>
<keyword evidence="3" id="KW-0285">Flavoprotein</keyword>
<name>A0A0W8FQP9_9ZZZZ</name>
<dbReference type="PROSITE" id="PS00073">
    <property type="entry name" value="ACYL_COA_DH_2"/>
    <property type="match status" value="1"/>
</dbReference>
<dbReference type="InterPro" id="IPR009100">
    <property type="entry name" value="AcylCoA_DH/oxidase_NM_dom_sf"/>
</dbReference>
<comment type="similarity">
    <text evidence="2">Belongs to the acyl-CoA dehydrogenase family.</text>
</comment>
<dbReference type="GO" id="GO:0016937">
    <property type="term" value="F:short-chain fatty acyl-CoA dehydrogenase activity"/>
    <property type="evidence" value="ECO:0007669"/>
    <property type="project" value="UniProtKB-EC"/>
</dbReference>
<dbReference type="Gene3D" id="1.10.540.10">
    <property type="entry name" value="Acyl-CoA dehydrogenase/oxidase, N-terminal domain"/>
    <property type="match status" value="1"/>
</dbReference>
<proteinExistence type="inferred from homology"/>
<dbReference type="SUPFAM" id="SSF56645">
    <property type="entry name" value="Acyl-CoA dehydrogenase NM domain-like"/>
    <property type="match status" value="1"/>
</dbReference>
<dbReference type="InterPro" id="IPR037069">
    <property type="entry name" value="AcylCoA_DH/ox_N_sf"/>
</dbReference>
<evidence type="ECO:0000256" key="4">
    <source>
        <dbReference type="ARBA" id="ARBA00022827"/>
    </source>
</evidence>
<dbReference type="AlphaFoldDB" id="A0A0W8FQP9"/>
<dbReference type="Pfam" id="PF00441">
    <property type="entry name" value="Acyl-CoA_dh_1"/>
    <property type="match status" value="1"/>
</dbReference>